<evidence type="ECO:0000313" key="3">
    <source>
        <dbReference type="Proteomes" id="UP000002357"/>
    </source>
</evidence>
<feature type="compositionally biased region" description="Basic residues" evidence="1">
    <location>
        <begin position="103"/>
        <end position="115"/>
    </location>
</feature>
<feature type="compositionally biased region" description="Basic residues" evidence="1">
    <location>
        <begin position="1"/>
        <end position="11"/>
    </location>
</feature>
<proteinExistence type="predicted"/>
<protein>
    <submittedName>
        <fullName evidence="2">Uncharacterized protein</fullName>
    </submittedName>
</protein>
<dbReference type="Proteomes" id="UP000002357">
    <property type="component" value="Plasmid pSCL4"/>
</dbReference>
<evidence type="ECO:0000256" key="1">
    <source>
        <dbReference type="SAM" id="MobiDB-lite"/>
    </source>
</evidence>
<feature type="compositionally biased region" description="Basic and acidic residues" evidence="1">
    <location>
        <begin position="77"/>
        <end position="88"/>
    </location>
</feature>
<dbReference type="AlphaFoldDB" id="D5SM97"/>
<keyword evidence="2" id="KW-0614">Plasmid</keyword>
<sequence>MSRRLSRRGPPRRPLTSPPAQSPRQLDRTDRRTPGRGIRGPAPEADSGGGEGPITLAEPVAVVLGAPGDTGRTTAWYDRDSQEPHPVDSPDAGRGTARSGPVRLRRRNPVRRRSGERRCPRPPESPSTAEGPRPWNGMRGPAPGFTPGRD</sequence>
<accession>D5SM97</accession>
<evidence type="ECO:0000313" key="2">
    <source>
        <dbReference type="EMBL" id="EFG05040.2"/>
    </source>
</evidence>
<geneLocation type="plasmid" evidence="2 3">
    <name>pSCL4</name>
</geneLocation>
<gene>
    <name evidence="2" type="ORF">SCLAV_p1559</name>
</gene>
<organism evidence="2 3">
    <name type="scientific">Streptomyces clavuligerus</name>
    <dbReference type="NCBI Taxonomy" id="1901"/>
    <lineage>
        <taxon>Bacteria</taxon>
        <taxon>Bacillati</taxon>
        <taxon>Actinomycetota</taxon>
        <taxon>Actinomycetes</taxon>
        <taxon>Kitasatosporales</taxon>
        <taxon>Streptomycetaceae</taxon>
        <taxon>Streptomyces</taxon>
    </lineage>
</organism>
<reference evidence="2 3" key="1">
    <citation type="journal article" date="2010" name="Genome Biol. Evol.">
        <title>The sequence of a 1.8-mb bacterial linear plasmid reveals a rich evolutionary reservoir of secondary metabolic pathways.</title>
        <authorList>
            <person name="Medema M.H."/>
            <person name="Trefzer A."/>
            <person name="Kovalchuk A."/>
            <person name="van den Berg M."/>
            <person name="Mueller U."/>
            <person name="Heijne W."/>
            <person name="Wu L."/>
            <person name="Alam M.T."/>
            <person name="Ronning C.M."/>
            <person name="Nierman W.C."/>
            <person name="Bovenberg R.A.L."/>
            <person name="Breitling R."/>
            <person name="Takano E."/>
        </authorList>
    </citation>
    <scope>NUCLEOTIDE SEQUENCE [LARGE SCALE GENOMIC DNA]</scope>
    <source>
        <strain evidence="3">ATCC 27064 / DSM 738 / JCM 4710 / NBRC 13307 / NCIMB 12785 / NRRL 3585 / VKM Ac-602</strain>
        <plasmid evidence="2">pSCL4</plasmid>
    </source>
</reference>
<name>D5SM97_STRCL</name>
<feature type="region of interest" description="Disordered" evidence="1">
    <location>
        <begin position="1"/>
        <end position="150"/>
    </location>
</feature>
<dbReference type="EMBL" id="CM000914">
    <property type="protein sequence ID" value="EFG05040.2"/>
    <property type="molecule type" value="Genomic_DNA"/>
</dbReference>
<keyword evidence="3" id="KW-1185">Reference proteome</keyword>
<feature type="compositionally biased region" description="Pro residues" evidence="1">
    <location>
        <begin position="12"/>
        <end position="21"/>
    </location>
</feature>